<keyword evidence="2" id="KW-1185">Reference proteome</keyword>
<dbReference type="Proteomes" id="UP001465976">
    <property type="component" value="Unassembled WGS sequence"/>
</dbReference>
<gene>
    <name evidence="1" type="ORF">V5O48_019030</name>
</gene>
<comment type="caution">
    <text evidence="1">The sequence shown here is derived from an EMBL/GenBank/DDBJ whole genome shotgun (WGS) entry which is preliminary data.</text>
</comment>
<evidence type="ECO:0000313" key="1">
    <source>
        <dbReference type="EMBL" id="KAL0563048.1"/>
    </source>
</evidence>
<sequence>MESVCIRRADLANGLPARVRIAVDAASPDWSTALKQWGINVEPLHYSRQRNHLLTTQMNFWSAIWWLVGLLGGPQLGDVKNLAMTGTLILANDRKMHFYEVALEALGWRSLTTITDKDYAFGWAEKFSRMTWNPKFPPSGNGEQCNFLHFVAKIQTTDQTQVYDIYIGTVELFQRRRNGDFTPPSSSSMCKSEQLAARLTQATFHDNITNLKNKLLPIQA</sequence>
<protein>
    <submittedName>
        <fullName evidence="1">Uncharacterized protein</fullName>
    </submittedName>
</protein>
<accession>A0ABR3EJL7</accession>
<proteinExistence type="predicted"/>
<dbReference type="EMBL" id="JBAHYK010004014">
    <property type="protein sequence ID" value="KAL0563048.1"/>
    <property type="molecule type" value="Genomic_DNA"/>
</dbReference>
<organism evidence="1 2">
    <name type="scientific">Marasmius crinis-equi</name>
    <dbReference type="NCBI Taxonomy" id="585013"/>
    <lineage>
        <taxon>Eukaryota</taxon>
        <taxon>Fungi</taxon>
        <taxon>Dikarya</taxon>
        <taxon>Basidiomycota</taxon>
        <taxon>Agaricomycotina</taxon>
        <taxon>Agaricomycetes</taxon>
        <taxon>Agaricomycetidae</taxon>
        <taxon>Agaricales</taxon>
        <taxon>Marasmiineae</taxon>
        <taxon>Marasmiaceae</taxon>
        <taxon>Marasmius</taxon>
    </lineage>
</organism>
<reference evidence="1 2" key="1">
    <citation type="submission" date="2024-02" db="EMBL/GenBank/DDBJ databases">
        <title>A draft genome for the cacao thread blight pathogen Marasmius crinis-equi.</title>
        <authorList>
            <person name="Cohen S.P."/>
            <person name="Baruah I.K."/>
            <person name="Amoako-Attah I."/>
            <person name="Bukari Y."/>
            <person name="Meinhardt L.W."/>
            <person name="Bailey B.A."/>
        </authorList>
    </citation>
    <scope>NUCLEOTIDE SEQUENCE [LARGE SCALE GENOMIC DNA]</scope>
    <source>
        <strain evidence="1 2">GH-76</strain>
    </source>
</reference>
<name>A0ABR3EJL7_9AGAR</name>
<evidence type="ECO:0000313" key="2">
    <source>
        <dbReference type="Proteomes" id="UP001465976"/>
    </source>
</evidence>